<keyword evidence="2" id="KW-1185">Reference proteome</keyword>
<comment type="caution">
    <text evidence="1">The sequence shown here is derived from an EMBL/GenBank/DDBJ whole genome shotgun (WGS) entry which is preliminary data.</text>
</comment>
<accession>A0A366D5Q7</accession>
<dbReference type="Proteomes" id="UP000252586">
    <property type="component" value="Unassembled WGS sequence"/>
</dbReference>
<gene>
    <name evidence="1" type="ORF">DFR74_115133</name>
</gene>
<dbReference type="EMBL" id="QNRE01000015">
    <property type="protein sequence ID" value="RBO85285.1"/>
    <property type="molecule type" value="Genomic_DNA"/>
</dbReference>
<sequence length="57" mass="6049">MAADSRGDRYMVPTTDERAALIAEFAREFAYSASAYALLGAEHETAAVLAEQSPPSA</sequence>
<proteinExistence type="predicted"/>
<evidence type="ECO:0000313" key="2">
    <source>
        <dbReference type="Proteomes" id="UP000252586"/>
    </source>
</evidence>
<evidence type="ECO:0000313" key="1">
    <source>
        <dbReference type="EMBL" id="RBO85285.1"/>
    </source>
</evidence>
<reference evidence="1 2" key="1">
    <citation type="submission" date="2018-06" db="EMBL/GenBank/DDBJ databases">
        <title>Genomic Encyclopedia of Type Strains, Phase IV (KMG-IV): sequencing the most valuable type-strain genomes for metagenomic binning, comparative biology and taxonomic classification.</title>
        <authorList>
            <person name="Goeker M."/>
        </authorList>
    </citation>
    <scope>NUCLEOTIDE SEQUENCE [LARGE SCALE GENOMIC DNA]</scope>
    <source>
        <strain evidence="1 2">DSM 44599</strain>
    </source>
</reference>
<dbReference type="STRING" id="1210090.GCA_001613185_03063"/>
<dbReference type="AlphaFoldDB" id="A0A366D5Q7"/>
<dbReference type="RefSeq" id="WP_157115832.1">
    <property type="nucleotide sequence ID" value="NZ_QNRE01000015.1"/>
</dbReference>
<name>A0A366D5Q7_9NOCA</name>
<protein>
    <submittedName>
        <fullName evidence="1">Uncharacterized protein</fullName>
    </submittedName>
</protein>
<organism evidence="1 2">
    <name type="scientific">Nocardia puris</name>
    <dbReference type="NCBI Taxonomy" id="208602"/>
    <lineage>
        <taxon>Bacteria</taxon>
        <taxon>Bacillati</taxon>
        <taxon>Actinomycetota</taxon>
        <taxon>Actinomycetes</taxon>
        <taxon>Mycobacteriales</taxon>
        <taxon>Nocardiaceae</taxon>
        <taxon>Nocardia</taxon>
    </lineage>
</organism>